<evidence type="ECO:0000313" key="1">
    <source>
        <dbReference type="EMBL" id="PSR92101.1"/>
    </source>
</evidence>
<evidence type="ECO:0008006" key="3">
    <source>
        <dbReference type="Google" id="ProtNLM"/>
    </source>
</evidence>
<evidence type="ECO:0000313" key="2">
    <source>
        <dbReference type="Proteomes" id="UP000241462"/>
    </source>
</evidence>
<dbReference type="AlphaFoldDB" id="A0A2T3ACW3"/>
<dbReference type="OrthoDB" id="2135488at2759"/>
<proteinExistence type="predicted"/>
<reference evidence="1 2" key="1">
    <citation type="journal article" date="2018" name="Mycol. Prog.">
        <title>Coniella lustricola, a new species from submerged detritus.</title>
        <authorList>
            <person name="Raudabaugh D.B."/>
            <person name="Iturriaga T."/>
            <person name="Carver A."/>
            <person name="Mondo S."/>
            <person name="Pangilinan J."/>
            <person name="Lipzen A."/>
            <person name="He G."/>
            <person name="Amirebrahimi M."/>
            <person name="Grigoriev I.V."/>
            <person name="Miller A.N."/>
        </authorList>
    </citation>
    <scope>NUCLEOTIDE SEQUENCE [LARGE SCALE GENOMIC DNA]</scope>
    <source>
        <strain evidence="1 2">B22-T-1</strain>
    </source>
</reference>
<dbReference type="InParanoid" id="A0A2T3ACW3"/>
<dbReference type="Proteomes" id="UP000241462">
    <property type="component" value="Unassembled WGS sequence"/>
</dbReference>
<keyword evidence="2" id="KW-1185">Reference proteome</keyword>
<organism evidence="1 2">
    <name type="scientific">Coniella lustricola</name>
    <dbReference type="NCBI Taxonomy" id="2025994"/>
    <lineage>
        <taxon>Eukaryota</taxon>
        <taxon>Fungi</taxon>
        <taxon>Dikarya</taxon>
        <taxon>Ascomycota</taxon>
        <taxon>Pezizomycotina</taxon>
        <taxon>Sordariomycetes</taxon>
        <taxon>Sordariomycetidae</taxon>
        <taxon>Diaporthales</taxon>
        <taxon>Schizoparmaceae</taxon>
        <taxon>Coniella</taxon>
    </lineage>
</organism>
<gene>
    <name evidence="1" type="ORF">BD289DRAFT_481249</name>
</gene>
<accession>A0A2T3ACW3</accession>
<sequence length="223" mass="24321">MNADMVTSASLASSVTSGIVASTTQSDMCPMQLAADERPHTGNALVLVEAGAYRREIVRLLDVCQDLRRKKKLLYAAFKSQRADIARLCKELAERDRETPITVACDGQASLVNTESGLEEPLNEPIQGAGQEYDGSLSDTFSDGLSNVPDDIEAYDEAIRQEGWNDGFDEGHEVGFMDGHQAGFMVAMEEESEEAFNQGWDAGRRSRVLALTRGSCHIDDCHG</sequence>
<dbReference type="EMBL" id="KZ678410">
    <property type="protein sequence ID" value="PSR92101.1"/>
    <property type="molecule type" value="Genomic_DNA"/>
</dbReference>
<protein>
    <recommendedName>
        <fullName evidence="3">Essential protein Yae1 N-terminal domain-containing protein</fullName>
    </recommendedName>
</protein>
<name>A0A2T3ACW3_9PEZI</name>